<organism evidence="1 2">
    <name type="scientific">Nostoc flagelliforme CCNUN1</name>
    <dbReference type="NCBI Taxonomy" id="2038116"/>
    <lineage>
        <taxon>Bacteria</taxon>
        <taxon>Bacillati</taxon>
        <taxon>Cyanobacteriota</taxon>
        <taxon>Cyanophyceae</taxon>
        <taxon>Nostocales</taxon>
        <taxon>Nostocaceae</taxon>
        <taxon>Nostoc</taxon>
    </lineage>
</organism>
<dbReference type="AlphaFoldDB" id="A0A2K8SNH8"/>
<evidence type="ECO:0000313" key="1">
    <source>
        <dbReference type="EMBL" id="AUB36967.1"/>
    </source>
</evidence>
<keyword evidence="2" id="KW-1185">Reference proteome</keyword>
<evidence type="ECO:0000313" key="2">
    <source>
        <dbReference type="Proteomes" id="UP000232003"/>
    </source>
</evidence>
<reference evidence="1 2" key="1">
    <citation type="submission" date="2017-11" db="EMBL/GenBank/DDBJ databases">
        <title>Complete genome of a free-living desiccation-tolerant cyanobacterium and its photosynthetic adaptation to extreme terrestrial habitat.</title>
        <authorList>
            <person name="Shang J."/>
        </authorList>
    </citation>
    <scope>NUCLEOTIDE SEQUENCE [LARGE SCALE GENOMIC DNA]</scope>
    <source>
        <strain evidence="1 2">CCNUN1</strain>
    </source>
</reference>
<name>A0A2K8SNH8_9NOSO</name>
<gene>
    <name evidence="1" type="ORF">COO91_02896</name>
</gene>
<dbReference type="KEGG" id="nfl:COO91_02896"/>
<protein>
    <submittedName>
        <fullName evidence="1">Uncharacterized protein</fullName>
    </submittedName>
</protein>
<dbReference type="EMBL" id="CP024785">
    <property type="protein sequence ID" value="AUB36967.1"/>
    <property type="molecule type" value="Genomic_DNA"/>
</dbReference>
<accession>A0A2K8SNH8</accession>
<proteinExistence type="predicted"/>
<dbReference type="Proteomes" id="UP000232003">
    <property type="component" value="Chromosome"/>
</dbReference>
<sequence>MLSMPAAGGAIACYTKALDFRNGKSFRIVTQEGYLARFSISTIPRPEIYFWANSQSPLKWTVIFYP</sequence>